<evidence type="ECO:0000256" key="2">
    <source>
        <dbReference type="ARBA" id="ARBA00023315"/>
    </source>
</evidence>
<gene>
    <name evidence="5" type="primary">ydaF_1</name>
    <name evidence="5" type="ORF">SK3146_04103</name>
</gene>
<keyword evidence="6" id="KW-1185">Reference proteome</keyword>
<evidence type="ECO:0000313" key="6">
    <source>
        <dbReference type="Proteomes" id="UP001057134"/>
    </source>
</evidence>
<keyword evidence="1 5" id="KW-0808">Transferase</keyword>
<dbReference type="EMBL" id="CP027059">
    <property type="protein sequence ID" value="UQZ84848.1"/>
    <property type="molecule type" value="Genomic_DNA"/>
</dbReference>
<dbReference type="Proteomes" id="UP001057134">
    <property type="component" value="Chromosome"/>
</dbReference>
<protein>
    <submittedName>
        <fullName evidence="5">Ribosomal N-acetyltransferase YdaF</fullName>
        <ecNumber evidence="5">2.3.1.-</ecNumber>
    </submittedName>
</protein>
<dbReference type="InterPro" id="IPR016181">
    <property type="entry name" value="Acyl_CoA_acyltransferase"/>
</dbReference>
<evidence type="ECO:0000256" key="1">
    <source>
        <dbReference type="ARBA" id="ARBA00022679"/>
    </source>
</evidence>
<organism evidence="5 6">
    <name type="scientific">Paenibacillus konkukensis</name>
    <dbReference type="NCBI Taxonomy" id="2020716"/>
    <lineage>
        <taxon>Bacteria</taxon>
        <taxon>Bacillati</taxon>
        <taxon>Bacillota</taxon>
        <taxon>Bacilli</taxon>
        <taxon>Bacillales</taxon>
        <taxon>Paenibacillaceae</taxon>
        <taxon>Paenibacillus</taxon>
    </lineage>
</organism>
<proteinExistence type="inferred from homology"/>
<feature type="domain" description="N-acetyltransferase" evidence="4">
    <location>
        <begin position="8"/>
        <end position="173"/>
    </location>
</feature>
<dbReference type="InterPro" id="IPR051531">
    <property type="entry name" value="N-acetyltransferase"/>
</dbReference>
<dbReference type="SUPFAM" id="SSF55729">
    <property type="entry name" value="Acyl-CoA N-acyltransferases (Nat)"/>
    <property type="match status" value="1"/>
</dbReference>
<evidence type="ECO:0000259" key="4">
    <source>
        <dbReference type="PROSITE" id="PS51186"/>
    </source>
</evidence>
<reference evidence="5" key="2">
    <citation type="journal article" date="2021" name="J Anim Sci Technol">
        <title>Complete genome sequence of Paenibacillus konkukensis sp. nov. SK3146 as a potential probiotic strain.</title>
        <authorList>
            <person name="Jung H.I."/>
            <person name="Park S."/>
            <person name="Niu K.M."/>
            <person name="Lee S.W."/>
            <person name="Kothari D."/>
            <person name="Yi K.J."/>
            <person name="Kim S.K."/>
        </authorList>
    </citation>
    <scope>NUCLEOTIDE SEQUENCE</scope>
    <source>
        <strain evidence="5">SK3146</strain>
    </source>
</reference>
<sequence length="188" mass="21527">MLLQSGSIYLRPLDLTDAPALQELRAASRDYHRPFEPLRPDDQFTLAFQEEQIRQNLLDSKHDKSYIFGIFLCEGDRLIGRISLTSVFRGPWQNANIGYYMDCRFAGKGYMTLAVKLAVQHALCGLKLHRVQGAVMPRNTPSIRVLEKAGFRYEGLARNYLHIHGVWEDHNIYAVTSEDLGYEPDDPL</sequence>
<accession>A0ABY4RRP4</accession>
<dbReference type="PANTHER" id="PTHR43792:SF8">
    <property type="entry name" value="[RIBOSOMAL PROTEIN US5]-ALANINE N-ACETYLTRANSFERASE"/>
    <property type="match status" value="1"/>
</dbReference>
<dbReference type="Pfam" id="PF13302">
    <property type="entry name" value="Acetyltransf_3"/>
    <property type="match status" value="1"/>
</dbReference>
<dbReference type="Gene3D" id="3.40.630.30">
    <property type="match status" value="1"/>
</dbReference>
<dbReference type="GO" id="GO:0016746">
    <property type="term" value="F:acyltransferase activity"/>
    <property type="evidence" value="ECO:0007669"/>
    <property type="project" value="UniProtKB-KW"/>
</dbReference>
<dbReference type="InterPro" id="IPR000182">
    <property type="entry name" value="GNAT_dom"/>
</dbReference>
<keyword evidence="2 5" id="KW-0012">Acyltransferase</keyword>
<reference evidence="5" key="1">
    <citation type="submission" date="2018-02" db="EMBL/GenBank/DDBJ databases">
        <authorList>
            <person name="Kim S.-K."/>
            <person name="Jung H.-I."/>
            <person name="Lee S.-W."/>
        </authorList>
    </citation>
    <scope>NUCLEOTIDE SEQUENCE</scope>
    <source>
        <strain evidence="5">SK3146</strain>
    </source>
</reference>
<evidence type="ECO:0000256" key="3">
    <source>
        <dbReference type="ARBA" id="ARBA00038502"/>
    </source>
</evidence>
<dbReference type="PROSITE" id="PS51186">
    <property type="entry name" value="GNAT"/>
    <property type="match status" value="1"/>
</dbReference>
<comment type="similarity">
    <text evidence="3">Belongs to the acetyltransferase family. RimJ subfamily.</text>
</comment>
<evidence type="ECO:0000313" key="5">
    <source>
        <dbReference type="EMBL" id="UQZ84848.1"/>
    </source>
</evidence>
<dbReference type="EC" id="2.3.1.-" evidence="5"/>
<dbReference type="PANTHER" id="PTHR43792">
    <property type="entry name" value="GNAT FAMILY, PUTATIVE (AFU_ORTHOLOGUE AFUA_3G00765)-RELATED-RELATED"/>
    <property type="match status" value="1"/>
</dbReference>
<name>A0ABY4RRP4_9BACL</name>
<dbReference type="RefSeq" id="WP_249860572.1">
    <property type="nucleotide sequence ID" value="NZ_CP027059.1"/>
</dbReference>